<dbReference type="SUPFAM" id="SSF48264">
    <property type="entry name" value="Cytochrome P450"/>
    <property type="match status" value="1"/>
</dbReference>
<dbReference type="PANTHER" id="PTHR24305:SF157">
    <property type="entry name" value="N-ACETYLTRYPTOPHAN 6-HYDROXYLASE IVOC-RELATED"/>
    <property type="match status" value="1"/>
</dbReference>
<name>A0A9W5Z3T0_9EURO</name>
<dbReference type="Pfam" id="PF00067">
    <property type="entry name" value="p450"/>
    <property type="match status" value="1"/>
</dbReference>
<dbReference type="AlphaFoldDB" id="A0A9W5Z3T0"/>
<evidence type="ECO:0000313" key="11">
    <source>
        <dbReference type="Proteomes" id="UP001143548"/>
    </source>
</evidence>
<dbReference type="PROSITE" id="PS00086">
    <property type="entry name" value="CYTOCHROME_P450"/>
    <property type="match status" value="1"/>
</dbReference>
<keyword evidence="5 9" id="KW-0560">Oxidoreductase</keyword>
<accession>A0A9W5Z3T0</accession>
<dbReference type="GO" id="GO:0004497">
    <property type="term" value="F:monooxygenase activity"/>
    <property type="evidence" value="ECO:0007669"/>
    <property type="project" value="UniProtKB-KW"/>
</dbReference>
<dbReference type="PRINTS" id="PR00385">
    <property type="entry name" value="P450"/>
</dbReference>
<gene>
    <name evidence="10" type="ORF">AbraCBS73388_003817</name>
</gene>
<keyword evidence="3 8" id="KW-0349">Heme</keyword>
<evidence type="ECO:0000256" key="5">
    <source>
        <dbReference type="ARBA" id="ARBA00023002"/>
    </source>
</evidence>
<comment type="cofactor">
    <cofactor evidence="1 8">
        <name>heme</name>
        <dbReference type="ChEBI" id="CHEBI:30413"/>
    </cofactor>
</comment>
<keyword evidence="7 9" id="KW-0503">Monooxygenase</keyword>
<feature type="binding site" description="axial binding residue" evidence="8">
    <location>
        <position position="474"/>
    </location>
    <ligand>
        <name>heme</name>
        <dbReference type="ChEBI" id="CHEBI:30413"/>
    </ligand>
    <ligandPart>
        <name>Fe</name>
        <dbReference type="ChEBI" id="CHEBI:18248"/>
    </ligandPart>
</feature>
<dbReference type="Proteomes" id="UP001143548">
    <property type="component" value="Unassembled WGS sequence"/>
</dbReference>
<comment type="similarity">
    <text evidence="2 9">Belongs to the cytochrome P450 family.</text>
</comment>
<evidence type="ECO:0000313" key="10">
    <source>
        <dbReference type="EMBL" id="GKZ27176.1"/>
    </source>
</evidence>
<keyword evidence="4 8" id="KW-0479">Metal-binding</keyword>
<evidence type="ECO:0000256" key="7">
    <source>
        <dbReference type="ARBA" id="ARBA00023033"/>
    </source>
</evidence>
<evidence type="ECO:0008006" key="12">
    <source>
        <dbReference type="Google" id="ProtNLM"/>
    </source>
</evidence>
<dbReference type="PANTHER" id="PTHR24305">
    <property type="entry name" value="CYTOCHROME P450"/>
    <property type="match status" value="1"/>
</dbReference>
<dbReference type="Gene3D" id="1.10.630.10">
    <property type="entry name" value="Cytochrome P450"/>
    <property type="match status" value="1"/>
</dbReference>
<sequence length="555" mass="62788">MGLSNHDPGMPVGPSGLLIAALALTTENLPRTILTCMAFYTITLAIYRLHLHPLRSFPGPRLAALTFWYEFYYDVILGGQYVFQIRRLHERYGPIIRINPHEVHIYTPEFYDELFAGGNRKRDKWYWAMKAFGADDSTFGTTDHDIHRPRRAALNPFFSMTKVRVLQNVIQERADALMARLEDFQRSGAVIQLDIAFAAYTADIDLVDVIMEYAFGKSDHKVEAPDFDSAFHHSCVGGGRNSMLMKQFPLILWAMKRTPPKWLLRINPEMTSFVRMHTDIARQVRQTMELPKSSPTTDSPPTNHLTIFQEILNSRLPPNEKVLGRLAQEGGTVVGAGTVTTAWAITVAVYHLLAQPETLRKLKNELDSTDVSGLPGLENLPYLSACIQEGLRLSYGVSSRLARIARDESLTFIDPETQRTWNIPPKTPVIMSALLICQDASIFPEPHRFRPERWIDNPGLDRYQITFSKGSRACVGKNLAYVEMVIILAALFRRFGSLEVRGERDIGLLELFETTAEDDIECHRDGFLPLSKAGSKGVRARVWPLIVGPQSWKTF</sequence>
<dbReference type="InterPro" id="IPR002401">
    <property type="entry name" value="Cyt_P450_E_grp-I"/>
</dbReference>
<keyword evidence="6 8" id="KW-0408">Iron</keyword>
<organism evidence="10 11">
    <name type="scientific">Aspergillus brasiliensis</name>
    <dbReference type="NCBI Taxonomy" id="319629"/>
    <lineage>
        <taxon>Eukaryota</taxon>
        <taxon>Fungi</taxon>
        <taxon>Dikarya</taxon>
        <taxon>Ascomycota</taxon>
        <taxon>Pezizomycotina</taxon>
        <taxon>Eurotiomycetes</taxon>
        <taxon>Eurotiomycetidae</taxon>
        <taxon>Eurotiales</taxon>
        <taxon>Aspergillaceae</taxon>
        <taxon>Aspergillus</taxon>
        <taxon>Aspergillus subgen. Circumdati</taxon>
    </lineage>
</organism>
<protein>
    <recommendedName>
        <fullName evidence="12">Cytochrome P450</fullName>
    </recommendedName>
</protein>
<evidence type="ECO:0000256" key="1">
    <source>
        <dbReference type="ARBA" id="ARBA00001971"/>
    </source>
</evidence>
<dbReference type="InterPro" id="IPR017972">
    <property type="entry name" value="Cyt_P450_CS"/>
</dbReference>
<reference evidence="10" key="1">
    <citation type="submission" date="2022-07" db="EMBL/GenBank/DDBJ databases">
        <title>Taxonomy of Aspergillus series Nigri: significant species reduction supported by multi-species coalescent approaches.</title>
        <authorList>
            <person name="Bian C."/>
            <person name="Kusuya Y."/>
            <person name="Sklenar F."/>
            <person name="D'hooge E."/>
            <person name="Yaguchi T."/>
            <person name="Takahashi H."/>
            <person name="Hubka V."/>
        </authorList>
    </citation>
    <scope>NUCLEOTIDE SEQUENCE</scope>
    <source>
        <strain evidence="10">CBS 733.88</strain>
    </source>
</reference>
<evidence type="ECO:0000256" key="9">
    <source>
        <dbReference type="RuleBase" id="RU000461"/>
    </source>
</evidence>
<dbReference type="GO" id="GO:0016705">
    <property type="term" value="F:oxidoreductase activity, acting on paired donors, with incorporation or reduction of molecular oxygen"/>
    <property type="evidence" value="ECO:0007669"/>
    <property type="project" value="InterPro"/>
</dbReference>
<evidence type="ECO:0000256" key="4">
    <source>
        <dbReference type="ARBA" id="ARBA00022723"/>
    </source>
</evidence>
<dbReference type="PRINTS" id="PR00463">
    <property type="entry name" value="EP450I"/>
</dbReference>
<proteinExistence type="inferred from homology"/>
<dbReference type="CDD" id="cd11062">
    <property type="entry name" value="CYP58-like"/>
    <property type="match status" value="1"/>
</dbReference>
<evidence type="ECO:0000256" key="8">
    <source>
        <dbReference type="PIRSR" id="PIRSR602401-1"/>
    </source>
</evidence>
<comment type="caution">
    <text evidence="10">The sequence shown here is derived from an EMBL/GenBank/DDBJ whole genome shotgun (WGS) entry which is preliminary data.</text>
</comment>
<dbReference type="InterPro" id="IPR036396">
    <property type="entry name" value="Cyt_P450_sf"/>
</dbReference>
<dbReference type="InterPro" id="IPR001128">
    <property type="entry name" value="Cyt_P450"/>
</dbReference>
<evidence type="ECO:0000256" key="2">
    <source>
        <dbReference type="ARBA" id="ARBA00010617"/>
    </source>
</evidence>
<dbReference type="InterPro" id="IPR050121">
    <property type="entry name" value="Cytochrome_P450_monoxygenase"/>
</dbReference>
<dbReference type="GO" id="GO:0005506">
    <property type="term" value="F:iron ion binding"/>
    <property type="evidence" value="ECO:0007669"/>
    <property type="project" value="InterPro"/>
</dbReference>
<evidence type="ECO:0000256" key="3">
    <source>
        <dbReference type="ARBA" id="ARBA00022617"/>
    </source>
</evidence>
<dbReference type="EMBL" id="BROQ01000188">
    <property type="protein sequence ID" value="GKZ27176.1"/>
    <property type="molecule type" value="Genomic_DNA"/>
</dbReference>
<dbReference type="GO" id="GO:0020037">
    <property type="term" value="F:heme binding"/>
    <property type="evidence" value="ECO:0007669"/>
    <property type="project" value="InterPro"/>
</dbReference>
<evidence type="ECO:0000256" key="6">
    <source>
        <dbReference type="ARBA" id="ARBA00023004"/>
    </source>
</evidence>